<evidence type="ECO:0000313" key="5">
    <source>
        <dbReference type="Proteomes" id="UP001172082"/>
    </source>
</evidence>
<evidence type="ECO:0000256" key="1">
    <source>
        <dbReference type="ARBA" id="ARBA00001947"/>
    </source>
</evidence>
<dbReference type="PROSITE" id="PS52035">
    <property type="entry name" value="PEPTIDASE_M14"/>
    <property type="match status" value="1"/>
</dbReference>
<feature type="active site" description="Proton donor/acceptor" evidence="2">
    <location>
        <position position="384"/>
    </location>
</feature>
<protein>
    <submittedName>
        <fullName evidence="4">M14 family metallopeptidase</fullName>
    </submittedName>
</protein>
<evidence type="ECO:0000313" key="4">
    <source>
        <dbReference type="EMBL" id="MDN5201142.1"/>
    </source>
</evidence>
<gene>
    <name evidence="4" type="ORF">QQ008_07210</name>
</gene>
<dbReference type="CDD" id="cd06237">
    <property type="entry name" value="M14_Nna1-like"/>
    <property type="match status" value="1"/>
</dbReference>
<dbReference type="InterPro" id="IPR050821">
    <property type="entry name" value="Cytosolic_carboxypeptidase"/>
</dbReference>
<dbReference type="Pfam" id="PF00246">
    <property type="entry name" value="Peptidase_M14"/>
    <property type="match status" value="1"/>
</dbReference>
<dbReference type="Gene3D" id="3.40.630.10">
    <property type="entry name" value="Zn peptidases"/>
    <property type="match status" value="1"/>
</dbReference>
<proteinExistence type="inferred from homology"/>
<dbReference type="PANTHER" id="PTHR12756">
    <property type="entry name" value="CYTOSOLIC CARBOXYPEPTIDASE"/>
    <property type="match status" value="1"/>
</dbReference>
<comment type="similarity">
    <text evidence="2">Belongs to the peptidase M14 family.</text>
</comment>
<dbReference type="EMBL" id="JAUJEA010000002">
    <property type="protein sequence ID" value="MDN5201142.1"/>
    <property type="molecule type" value="Genomic_DNA"/>
</dbReference>
<accession>A0ABT8KKA8</accession>
<comment type="caution">
    <text evidence="4">The sequence shown here is derived from an EMBL/GenBank/DDBJ whole genome shotgun (WGS) entry which is preliminary data.</text>
</comment>
<dbReference type="Proteomes" id="UP001172082">
    <property type="component" value="Unassembled WGS sequence"/>
</dbReference>
<sequence>MQHRFLLIILVFIIGGCASVKKGYEAVPYDFPNPVDTNTKTIELQEKRAYLFENSNIGADNQFDGARLNDFQRLNENSYVAIIKPENIPINPSPWYAFRIWSQDQKKLNITLKYENAKHRYTPKLSVDGISWHRMDPESITFNNDSTEAYFEVEVDSDTLWISAQEIINSGNVRSWCGKMAEQKNIAFNIIGKSRLNRDIYSLFVSNGSKKKKDLIAIISRQHPPEVTGYMAMESFVERIVNGDQLSKDFLQKYNILVYPLLNPDGVDLGHWRHNAGGVDLNRDWAYYRQPEIKQIADHMVSTSKRLKNRIIFGMDFHSTYWDVYYTLDDSLVSHLPGFKDQWLEAIEREIANYEINDHPSGLGAPVSKSWFFTQFQAEGVTYEIGDNTPRAFIKKKGAISATKMMEILLGNQ</sequence>
<keyword evidence="5" id="KW-1185">Reference proteome</keyword>
<dbReference type="PANTHER" id="PTHR12756:SF11">
    <property type="entry name" value="CYTOSOLIC CARBOXYPEPTIDASE 1"/>
    <property type="match status" value="1"/>
</dbReference>
<evidence type="ECO:0000256" key="2">
    <source>
        <dbReference type="PROSITE-ProRule" id="PRU01379"/>
    </source>
</evidence>
<organism evidence="4 5">
    <name type="scientific">Splendidivirga corallicola</name>
    <dbReference type="NCBI Taxonomy" id="3051826"/>
    <lineage>
        <taxon>Bacteria</taxon>
        <taxon>Pseudomonadati</taxon>
        <taxon>Bacteroidota</taxon>
        <taxon>Cytophagia</taxon>
        <taxon>Cytophagales</taxon>
        <taxon>Splendidivirgaceae</taxon>
        <taxon>Splendidivirga</taxon>
    </lineage>
</organism>
<dbReference type="Gene3D" id="2.60.40.3120">
    <property type="match status" value="1"/>
</dbReference>
<name>A0ABT8KKA8_9BACT</name>
<comment type="cofactor">
    <cofactor evidence="1">
        <name>Zn(2+)</name>
        <dbReference type="ChEBI" id="CHEBI:29105"/>
    </cofactor>
</comment>
<dbReference type="SUPFAM" id="SSF53187">
    <property type="entry name" value="Zn-dependent exopeptidases"/>
    <property type="match status" value="1"/>
</dbReference>
<reference evidence="4" key="1">
    <citation type="submission" date="2023-06" db="EMBL/GenBank/DDBJ databases">
        <title>Genomic of Parafulvivirga corallium.</title>
        <authorList>
            <person name="Wang G."/>
        </authorList>
    </citation>
    <scope>NUCLEOTIDE SEQUENCE</scope>
    <source>
        <strain evidence="4">BMA10</strain>
    </source>
</reference>
<dbReference type="PROSITE" id="PS51257">
    <property type="entry name" value="PROKAR_LIPOPROTEIN"/>
    <property type="match status" value="1"/>
</dbReference>
<dbReference type="InterPro" id="IPR000834">
    <property type="entry name" value="Peptidase_M14"/>
</dbReference>
<evidence type="ECO:0000259" key="3">
    <source>
        <dbReference type="PROSITE" id="PS52035"/>
    </source>
</evidence>
<feature type="domain" description="Peptidase M14" evidence="3">
    <location>
        <begin position="166"/>
        <end position="412"/>
    </location>
</feature>
<dbReference type="RefSeq" id="WP_346751168.1">
    <property type="nucleotide sequence ID" value="NZ_JAUJEA010000002.1"/>
</dbReference>